<keyword evidence="4" id="KW-1185">Reference proteome</keyword>
<dbReference type="AlphaFoldDB" id="A0A2A9E7U1"/>
<feature type="transmembrane region" description="Helical" evidence="1">
    <location>
        <begin position="660"/>
        <end position="682"/>
    </location>
</feature>
<name>A0A2A9E7U1_9MICO</name>
<evidence type="ECO:0000313" key="4">
    <source>
        <dbReference type="Proteomes" id="UP000225548"/>
    </source>
</evidence>
<feature type="chain" id="PRO_5038807220" description="FtsX-like permease family protein" evidence="2">
    <location>
        <begin position="34"/>
        <end position="899"/>
    </location>
</feature>
<protein>
    <recommendedName>
        <fullName evidence="5">FtsX-like permease family protein</fullName>
    </recommendedName>
</protein>
<evidence type="ECO:0000256" key="1">
    <source>
        <dbReference type="SAM" id="Phobius"/>
    </source>
</evidence>
<dbReference type="EMBL" id="PDJG01000001">
    <property type="protein sequence ID" value="PFG34299.1"/>
    <property type="molecule type" value="Genomic_DNA"/>
</dbReference>
<keyword evidence="1" id="KW-0812">Transmembrane</keyword>
<proteinExistence type="predicted"/>
<feature type="transmembrane region" description="Helical" evidence="1">
    <location>
        <begin position="834"/>
        <end position="856"/>
    </location>
</feature>
<keyword evidence="2" id="KW-0732">Signal</keyword>
<keyword evidence="1" id="KW-0472">Membrane</keyword>
<feature type="signal peptide" evidence="2">
    <location>
        <begin position="1"/>
        <end position="33"/>
    </location>
</feature>
<dbReference type="RefSeq" id="WP_169925392.1">
    <property type="nucleotide sequence ID" value="NZ_PDJG01000001.1"/>
</dbReference>
<evidence type="ECO:0008006" key="5">
    <source>
        <dbReference type="Google" id="ProtNLM"/>
    </source>
</evidence>
<feature type="transmembrane region" description="Helical" evidence="1">
    <location>
        <begin position="740"/>
        <end position="767"/>
    </location>
</feature>
<evidence type="ECO:0000256" key="2">
    <source>
        <dbReference type="SAM" id="SignalP"/>
    </source>
</evidence>
<reference evidence="3 4" key="1">
    <citation type="submission" date="2017-10" db="EMBL/GenBank/DDBJ databases">
        <title>Sequencing the genomes of 1000 actinobacteria strains.</title>
        <authorList>
            <person name="Klenk H.-P."/>
        </authorList>
    </citation>
    <scope>NUCLEOTIDE SEQUENCE [LARGE SCALE GENOMIC DNA]</scope>
    <source>
        <strain evidence="3 4">DSM 18966</strain>
    </source>
</reference>
<accession>A0A2A9E7U1</accession>
<comment type="caution">
    <text evidence="3">The sequence shown here is derived from an EMBL/GenBank/DDBJ whole genome shotgun (WGS) entry which is preliminary data.</text>
</comment>
<feature type="transmembrane region" description="Helical" evidence="1">
    <location>
        <begin position="862"/>
        <end position="885"/>
    </location>
</feature>
<evidence type="ECO:0000313" key="3">
    <source>
        <dbReference type="EMBL" id="PFG34299.1"/>
    </source>
</evidence>
<keyword evidence="1" id="KW-1133">Transmembrane helix</keyword>
<feature type="transmembrane region" description="Helical" evidence="1">
    <location>
        <begin position="688"/>
        <end position="705"/>
    </location>
</feature>
<organism evidence="3 4">
    <name type="scientific">Sanguibacter antarcticus</name>
    <dbReference type="NCBI Taxonomy" id="372484"/>
    <lineage>
        <taxon>Bacteria</taxon>
        <taxon>Bacillati</taxon>
        <taxon>Actinomycetota</taxon>
        <taxon>Actinomycetes</taxon>
        <taxon>Micrococcales</taxon>
        <taxon>Sanguibacteraceae</taxon>
        <taxon>Sanguibacter</taxon>
    </lineage>
</organism>
<feature type="transmembrane region" description="Helical" evidence="1">
    <location>
        <begin position="605"/>
        <end position="626"/>
    </location>
</feature>
<sequence length="899" mass="90895">MLTVPRRGRFWYRGARRGAVVATAALLAVSMVAASQTTARSVAVVESTVGANWRGAYDLLVGGEGVLSSAALETGGLVEENFASLGGSGGISADQLAAIGDLAGVEIAAPLAFVGQLETPSYGLLVGASEADGAASDFFSDTRAIEARVKVTAPDGVQTHTLSDSTTVLVTGQADEYPVIGTNSNAVRMDLAASRDSWNVDMTLPGAPALTSGLIAIDPVAERALLGDSGQFLDTLVEFDEQQSLGAEQTTLAGLVDPVAHDYEHVNLANGYQEGPVVPVVVSNAAYPSLQGEVTFTPLDMSGTSITDLVNPDDGRITADGAALVDQAERGAPTTSTVDLTAGLTPFGLPALALALPGATGAPGGAATESVPNLTPALPGAAVRTAPSAQQASTAPEETTTLLTATPQGFTDLNLGVLTQTSNPGLKVEEQAYRQEAESAADPEGVPLYVPVGTYTPGDITGTADSASYVPLGTYSAADVRVVEPGEHDGAVLAPSFSGRGAVLPAPGAITTLGAYAAMRGSGDADVVRVRVADVQGYSPQALDAIGVVAAQISDLGLDVRVVAGSSLDEVGVYLPEYFADGDLGWTTQEWTSLGAAVRVERAQIGATITLLVVALTGVSVLASVVQIAGTGRRRREAVLLSSLGWSRGRIRRWFLTEDVPSLALVVLAGLVAAAMSTTAVARGTSGAAALVYAAVAVAGTYAAARTSTRSPRAATGPARAARTARQVGRRVARAHPASGALSATAVIVLTCGAIAFASVIATAHVAAGTTRIATLVSASVLLPQTILAVGTLLAGAAMFVAGIRAGLLGAGAHHAMLVTTGWTKTALSASVRAQVIASLLPGIVLAVTIGVLLTTRLSSDLWAPLLTLTLSVPTAAALAAAVWAHRYAHTLSTTGAHR</sequence>
<gene>
    <name evidence="3" type="ORF">ATL42_2205</name>
</gene>
<feature type="transmembrane region" description="Helical" evidence="1">
    <location>
        <begin position="787"/>
        <end position="813"/>
    </location>
</feature>
<dbReference type="Proteomes" id="UP000225548">
    <property type="component" value="Unassembled WGS sequence"/>
</dbReference>